<reference evidence="4 5" key="1">
    <citation type="submission" date="2019-03" db="EMBL/GenBank/DDBJ databases">
        <title>Single cell metagenomics reveals metabolic interactions within the superorganism composed of flagellate Streblomastix strix and complex community of Bacteroidetes bacteria on its surface.</title>
        <authorList>
            <person name="Treitli S.C."/>
            <person name="Kolisko M."/>
            <person name="Husnik F."/>
            <person name="Keeling P."/>
            <person name="Hampl V."/>
        </authorList>
    </citation>
    <scope>NUCLEOTIDE SEQUENCE [LARGE SCALE GENOMIC DNA]</scope>
    <source>
        <strain evidence="4">ST1C</strain>
    </source>
</reference>
<dbReference type="SUPFAM" id="SSF47473">
    <property type="entry name" value="EF-hand"/>
    <property type="match status" value="1"/>
</dbReference>
<dbReference type="GO" id="GO:0019722">
    <property type="term" value="P:calcium-mediated signaling"/>
    <property type="evidence" value="ECO:0007669"/>
    <property type="project" value="InterPro"/>
</dbReference>
<organism evidence="4 5">
    <name type="scientific">Streblomastix strix</name>
    <dbReference type="NCBI Taxonomy" id="222440"/>
    <lineage>
        <taxon>Eukaryota</taxon>
        <taxon>Metamonada</taxon>
        <taxon>Preaxostyla</taxon>
        <taxon>Oxymonadida</taxon>
        <taxon>Streblomastigidae</taxon>
        <taxon>Streblomastix</taxon>
    </lineage>
</organism>
<proteinExistence type="predicted"/>
<dbReference type="Proteomes" id="UP000324800">
    <property type="component" value="Unassembled WGS sequence"/>
</dbReference>
<dbReference type="InterPro" id="IPR002048">
    <property type="entry name" value="EF_hand_dom"/>
</dbReference>
<dbReference type="GO" id="GO:0019900">
    <property type="term" value="F:kinase binding"/>
    <property type="evidence" value="ECO:0007669"/>
    <property type="project" value="InterPro"/>
</dbReference>
<keyword evidence="2" id="KW-0106">Calcium</keyword>
<feature type="domain" description="EF-hand" evidence="3">
    <location>
        <begin position="61"/>
        <end position="96"/>
    </location>
</feature>
<sequence>MGAKQSSQIKKEEIRALQEKTHFEEQELRQIWRHFSRISASNKNDGVIDKDEFKAALGLHDNDFIVDRIFRVFDENGDGSINVQEFICGLSFFSKKATFDEKLQFAFSIYDVDRDGHIDKEELFGVLRASLFENKLSLTDEQMQQAVEATFQEADINGDGLISFDEFREMVLKHPQMIDSMTLSKDIVPAITSQ</sequence>
<dbReference type="InterPro" id="IPR018247">
    <property type="entry name" value="EF_Hand_1_Ca_BS"/>
</dbReference>
<dbReference type="InterPro" id="IPR045198">
    <property type="entry name" value="CNBL1-10"/>
</dbReference>
<evidence type="ECO:0000256" key="2">
    <source>
        <dbReference type="ARBA" id="ARBA00022837"/>
    </source>
</evidence>
<feature type="domain" description="EF-hand" evidence="3">
    <location>
        <begin position="98"/>
        <end position="133"/>
    </location>
</feature>
<feature type="domain" description="EF-hand" evidence="3">
    <location>
        <begin position="142"/>
        <end position="177"/>
    </location>
</feature>
<dbReference type="SMART" id="SM00054">
    <property type="entry name" value="EFh"/>
    <property type="match status" value="4"/>
</dbReference>
<evidence type="ECO:0000313" key="4">
    <source>
        <dbReference type="EMBL" id="KAA6384358.1"/>
    </source>
</evidence>
<dbReference type="EMBL" id="SNRW01005798">
    <property type="protein sequence ID" value="KAA6384358.1"/>
    <property type="molecule type" value="Genomic_DNA"/>
</dbReference>
<dbReference type="PANTHER" id="PTHR23056:SF110">
    <property type="entry name" value="CALMODULIN"/>
    <property type="match status" value="1"/>
</dbReference>
<dbReference type="GO" id="GO:0005509">
    <property type="term" value="F:calcium ion binding"/>
    <property type="evidence" value="ECO:0007669"/>
    <property type="project" value="InterPro"/>
</dbReference>
<dbReference type="CDD" id="cd00051">
    <property type="entry name" value="EFh"/>
    <property type="match status" value="1"/>
</dbReference>
<keyword evidence="1" id="KW-0677">Repeat</keyword>
<name>A0A5J4VP03_9EUKA</name>
<evidence type="ECO:0000256" key="1">
    <source>
        <dbReference type="ARBA" id="ARBA00022737"/>
    </source>
</evidence>
<evidence type="ECO:0000313" key="5">
    <source>
        <dbReference type="Proteomes" id="UP000324800"/>
    </source>
</evidence>
<dbReference type="FunFam" id="1.10.238.10:FF:000003">
    <property type="entry name" value="Calmodulin A"/>
    <property type="match status" value="1"/>
</dbReference>
<dbReference type="OrthoDB" id="191686at2759"/>
<dbReference type="PROSITE" id="PS50222">
    <property type="entry name" value="EF_HAND_2"/>
    <property type="match status" value="3"/>
</dbReference>
<dbReference type="InterPro" id="IPR011992">
    <property type="entry name" value="EF-hand-dom_pair"/>
</dbReference>
<dbReference type="Pfam" id="PF13499">
    <property type="entry name" value="EF-hand_7"/>
    <property type="match status" value="1"/>
</dbReference>
<evidence type="ECO:0000259" key="3">
    <source>
        <dbReference type="PROSITE" id="PS50222"/>
    </source>
</evidence>
<dbReference type="Pfam" id="PF13833">
    <property type="entry name" value="EF-hand_8"/>
    <property type="match status" value="1"/>
</dbReference>
<comment type="caution">
    <text evidence="4">The sequence shown here is derived from an EMBL/GenBank/DDBJ whole genome shotgun (WGS) entry which is preliminary data.</text>
</comment>
<protein>
    <submittedName>
        <fullName evidence="4">Putative calcineurin B</fullName>
    </submittedName>
</protein>
<dbReference type="AlphaFoldDB" id="A0A5J4VP03"/>
<dbReference type="PANTHER" id="PTHR23056">
    <property type="entry name" value="CALCINEURIN B"/>
    <property type="match status" value="1"/>
</dbReference>
<gene>
    <name evidence="4" type="ORF">EZS28_020114</name>
</gene>
<accession>A0A5J4VP03</accession>
<dbReference type="PRINTS" id="PR00450">
    <property type="entry name" value="RECOVERIN"/>
</dbReference>
<dbReference type="Gene3D" id="1.10.238.10">
    <property type="entry name" value="EF-hand"/>
    <property type="match status" value="1"/>
</dbReference>
<dbReference type="PROSITE" id="PS00018">
    <property type="entry name" value="EF_HAND_1"/>
    <property type="match status" value="3"/>
</dbReference>